<organism evidence="9 10">
    <name type="scientific">Geosmithia morbida</name>
    <dbReference type="NCBI Taxonomy" id="1094350"/>
    <lineage>
        <taxon>Eukaryota</taxon>
        <taxon>Fungi</taxon>
        <taxon>Dikarya</taxon>
        <taxon>Ascomycota</taxon>
        <taxon>Pezizomycotina</taxon>
        <taxon>Sordariomycetes</taxon>
        <taxon>Hypocreomycetidae</taxon>
        <taxon>Hypocreales</taxon>
        <taxon>Bionectriaceae</taxon>
        <taxon>Geosmithia</taxon>
    </lineage>
</organism>
<dbReference type="CDD" id="cd06530">
    <property type="entry name" value="S26_SPase_I"/>
    <property type="match status" value="1"/>
</dbReference>
<dbReference type="GeneID" id="55968849"/>
<evidence type="ECO:0000256" key="3">
    <source>
        <dbReference type="ARBA" id="ARBA00022801"/>
    </source>
</evidence>
<keyword evidence="9" id="KW-0645">Protease</keyword>
<comment type="subcellular location">
    <subcellularLocation>
        <location evidence="1">Mitochondrion inner membrane</location>
    </subcellularLocation>
</comment>
<dbReference type="InterPro" id="IPR052064">
    <property type="entry name" value="Mito_IMP1_subunit"/>
</dbReference>
<keyword evidence="5" id="KW-0472">Membrane</keyword>
<dbReference type="SUPFAM" id="SSF51306">
    <property type="entry name" value="LexA/Signal peptidase"/>
    <property type="match status" value="1"/>
</dbReference>
<dbReference type="PANTHER" id="PTHR12383:SF16">
    <property type="entry name" value="MITOCHONDRIAL INNER MEMBRANE PROTEASE SUBUNIT 1"/>
    <property type="match status" value="1"/>
</dbReference>
<gene>
    <name evidence="9" type="ORF">GMORB2_2619</name>
</gene>
<evidence type="ECO:0000256" key="2">
    <source>
        <dbReference type="ARBA" id="ARBA00022792"/>
    </source>
</evidence>
<dbReference type="InterPro" id="IPR036286">
    <property type="entry name" value="LexA/Signal_pep-like_sf"/>
</dbReference>
<evidence type="ECO:0000256" key="5">
    <source>
        <dbReference type="ARBA" id="ARBA00023136"/>
    </source>
</evidence>
<dbReference type="AlphaFoldDB" id="A0A9P5D1M3"/>
<feature type="domain" description="Peptidase S26" evidence="8">
    <location>
        <begin position="19"/>
        <end position="96"/>
    </location>
</feature>
<comment type="caution">
    <text evidence="9">The sequence shown here is derived from an EMBL/GenBank/DDBJ whole genome shotgun (WGS) entry which is preliminary data.</text>
</comment>
<comment type="similarity">
    <text evidence="6">Belongs to the peptidase S26 family. IMP1 subfamily.</text>
</comment>
<protein>
    <submittedName>
        <fullName evidence="9">Mitochondrial inner membrane protease subunit 1</fullName>
    </submittedName>
</protein>
<keyword evidence="3" id="KW-0378">Hydrolase</keyword>
<proteinExistence type="inferred from homology"/>
<dbReference type="RefSeq" id="XP_035319268.1">
    <property type="nucleotide sequence ID" value="XM_035464598.1"/>
</dbReference>
<name>A0A9P5D1M3_9HYPO</name>
<evidence type="ECO:0000256" key="1">
    <source>
        <dbReference type="ARBA" id="ARBA00004273"/>
    </source>
</evidence>
<dbReference type="OrthoDB" id="308440at2759"/>
<evidence type="ECO:0000313" key="10">
    <source>
        <dbReference type="Proteomes" id="UP000749293"/>
    </source>
</evidence>
<dbReference type="Pfam" id="PF10502">
    <property type="entry name" value="Peptidase_S26"/>
    <property type="match status" value="2"/>
</dbReference>
<dbReference type="EMBL" id="JAANYQ010000015">
    <property type="protein sequence ID" value="KAF4120616.1"/>
    <property type="molecule type" value="Genomic_DNA"/>
</dbReference>
<feature type="domain" description="Peptidase S26" evidence="8">
    <location>
        <begin position="111"/>
        <end position="149"/>
    </location>
</feature>
<dbReference type="Proteomes" id="UP000749293">
    <property type="component" value="Unassembled WGS sequence"/>
</dbReference>
<evidence type="ECO:0000313" key="9">
    <source>
        <dbReference type="EMBL" id="KAF4120616.1"/>
    </source>
</evidence>
<keyword evidence="10" id="KW-1185">Reference proteome</keyword>
<keyword evidence="4" id="KW-0496">Mitochondrion</keyword>
<evidence type="ECO:0000259" key="8">
    <source>
        <dbReference type="Pfam" id="PF10502"/>
    </source>
</evidence>
<evidence type="ECO:0000256" key="7">
    <source>
        <dbReference type="PIRSR" id="PIRSR600223-1"/>
    </source>
</evidence>
<feature type="active site" evidence="7">
    <location>
        <position position="86"/>
    </location>
</feature>
<dbReference type="GO" id="GO:0006465">
    <property type="term" value="P:signal peptide processing"/>
    <property type="evidence" value="ECO:0007669"/>
    <property type="project" value="InterPro"/>
</dbReference>
<keyword evidence="2" id="KW-0999">Mitochondrion inner membrane</keyword>
<dbReference type="GO" id="GO:0042720">
    <property type="term" value="C:mitochondrial inner membrane peptidase complex"/>
    <property type="evidence" value="ECO:0007669"/>
    <property type="project" value="TreeGrafter"/>
</dbReference>
<dbReference type="GO" id="GO:0004252">
    <property type="term" value="F:serine-type endopeptidase activity"/>
    <property type="evidence" value="ECO:0007669"/>
    <property type="project" value="InterPro"/>
</dbReference>
<accession>A0A9P5D1M3</accession>
<evidence type="ECO:0000256" key="6">
    <source>
        <dbReference type="ARBA" id="ARBA00038445"/>
    </source>
</evidence>
<dbReference type="InterPro" id="IPR019533">
    <property type="entry name" value="Peptidase_S26"/>
</dbReference>
<dbReference type="PANTHER" id="PTHR12383">
    <property type="entry name" value="PROTEASE FAMILY S26 MITOCHONDRIAL INNER MEMBRANE PROTEASE-RELATED"/>
    <property type="match status" value="1"/>
</dbReference>
<sequence length="169" mass="18718">MISHLAAHPLRIPVSTLKLLAACHYFWTQHYQWADTQGPSMVPTFSVSGDSVLVDLTHARNRRGQLRVGDLVVYRIPISPDANGMKRIIGMPGDYVVAGTPGERGEESMLQVPEGHCWIVGDNLAASRDSRMFGPLPLALIQGKVTAKVFPWAERTWFQNAMQPVRIDG</sequence>
<evidence type="ECO:0000256" key="4">
    <source>
        <dbReference type="ARBA" id="ARBA00023128"/>
    </source>
</evidence>
<dbReference type="InterPro" id="IPR000223">
    <property type="entry name" value="Pept_S26A_signal_pept_1"/>
</dbReference>
<feature type="active site" evidence="7">
    <location>
        <position position="40"/>
    </location>
</feature>
<dbReference type="Gene3D" id="2.10.109.10">
    <property type="entry name" value="Umud Fragment, subunit A"/>
    <property type="match status" value="1"/>
</dbReference>
<reference evidence="9" key="1">
    <citation type="submission" date="2020-03" db="EMBL/GenBank/DDBJ databases">
        <title>Site-based positive gene gene selection in Geosmithia morbida across the United States reveals a broad range of putative effectors and factors for local host and environmental adapation.</title>
        <authorList>
            <person name="Onufrak A."/>
            <person name="Murdoch R.W."/>
            <person name="Gazis R."/>
            <person name="Huff M."/>
            <person name="Staton M."/>
            <person name="Klingeman W."/>
            <person name="Hadziabdic D."/>
        </authorList>
    </citation>
    <scope>NUCLEOTIDE SEQUENCE</scope>
    <source>
        <strain evidence="9">1262</strain>
    </source>
</reference>
<dbReference type="PRINTS" id="PR00727">
    <property type="entry name" value="LEADERPTASE"/>
</dbReference>
<dbReference type="GO" id="GO:0006627">
    <property type="term" value="P:protein processing involved in protein targeting to mitochondrion"/>
    <property type="evidence" value="ECO:0007669"/>
    <property type="project" value="TreeGrafter"/>
</dbReference>